<sequence length="114" mass="12930">MTTYSPQFVLNFATGSASFSLSPEASLQLREALQTILERLKLNSGNTQRQPQPPVEFCHRAEDLHLEVFCNPNIWPSPHAAKVLVTLKTQLLRLSTEVELSRLREDLSHYLEAL</sequence>
<comment type="caution">
    <text evidence="1">The sequence shown here is derived from an EMBL/GenBank/DDBJ whole genome shotgun (WGS) entry which is preliminary data.</text>
</comment>
<dbReference type="RefSeq" id="WP_244350151.1">
    <property type="nucleotide sequence ID" value="NZ_JAFIRA010000017.1"/>
</dbReference>
<evidence type="ECO:0000313" key="2">
    <source>
        <dbReference type="Proteomes" id="UP000830835"/>
    </source>
</evidence>
<proteinExistence type="predicted"/>
<accession>A0ABT0CAQ3</accession>
<protein>
    <submittedName>
        <fullName evidence="1">Uncharacterized protein</fullName>
    </submittedName>
</protein>
<evidence type="ECO:0000313" key="1">
    <source>
        <dbReference type="EMBL" id="MCJ2542868.1"/>
    </source>
</evidence>
<name>A0ABT0CAQ3_THEVL</name>
<reference evidence="1" key="1">
    <citation type="submission" date="2021-02" db="EMBL/GenBank/DDBJ databases">
        <title>The CRISPR/cas machinery reduction and long-range gene transfer in the hot spring cyanobacterium Synechococcus.</title>
        <authorList>
            <person name="Dvorak P."/>
            <person name="Jahodarova E."/>
            <person name="Hasler P."/>
            <person name="Poulickova A."/>
        </authorList>
    </citation>
    <scope>NUCLEOTIDE SEQUENCE</scope>
    <source>
        <strain evidence="1">Rupite</strain>
    </source>
</reference>
<keyword evidence="2" id="KW-1185">Reference proteome</keyword>
<organism evidence="1 2">
    <name type="scientific">Thermostichus vulcanus str. 'Rupite'</name>
    <dbReference type="NCBI Taxonomy" id="2813851"/>
    <lineage>
        <taxon>Bacteria</taxon>
        <taxon>Bacillati</taxon>
        <taxon>Cyanobacteriota</taxon>
        <taxon>Cyanophyceae</taxon>
        <taxon>Thermostichales</taxon>
        <taxon>Thermostichaceae</taxon>
        <taxon>Thermostichus</taxon>
    </lineage>
</organism>
<dbReference type="EMBL" id="JAFIRA010000017">
    <property type="protein sequence ID" value="MCJ2542868.1"/>
    <property type="molecule type" value="Genomic_DNA"/>
</dbReference>
<dbReference type="Proteomes" id="UP000830835">
    <property type="component" value="Unassembled WGS sequence"/>
</dbReference>
<gene>
    <name evidence="1" type="ORF">JX360_08115</name>
</gene>